<name>A0A942DZN9_9HYPH</name>
<gene>
    <name evidence="2" type="ORF">KEU06_07510</name>
</gene>
<dbReference type="PANTHER" id="PTHR33797:SF2">
    <property type="entry name" value="ORGANIC HYDROPEROXIDE RESISTANCE PROTEIN-LIKE"/>
    <property type="match status" value="1"/>
</dbReference>
<accession>A0A942DZN9</accession>
<protein>
    <submittedName>
        <fullName evidence="2">Organic hydroperoxide resistance protein</fullName>
    </submittedName>
</protein>
<sequence length="148" mass="15593">MHDAQAAGRLYTAHATAFNGREGRVTTDDAALDLVLVRPKEMGGPGGQGTNPEQLFACGYSACFGATLQALSRARKLPLAQNEVVAHIGLVRRDEGRFVLSADLEVTLAGLSQEDAESLVQAAHETCPYSISIKATVDVGISLKVVEA</sequence>
<dbReference type="SUPFAM" id="SSF82784">
    <property type="entry name" value="OsmC-like"/>
    <property type="match status" value="1"/>
</dbReference>
<proteinExistence type="inferred from homology"/>
<comment type="caution">
    <text evidence="2">The sequence shown here is derived from an EMBL/GenBank/DDBJ whole genome shotgun (WGS) entry which is preliminary data.</text>
</comment>
<organism evidence="2 3">
    <name type="scientific">Pseudaminobacter soli</name>
    <name type="common">ex Zhang et al. 2022</name>
    <dbReference type="NCBI Taxonomy" id="2831468"/>
    <lineage>
        <taxon>Bacteria</taxon>
        <taxon>Pseudomonadati</taxon>
        <taxon>Pseudomonadota</taxon>
        <taxon>Alphaproteobacteria</taxon>
        <taxon>Hyphomicrobiales</taxon>
        <taxon>Phyllobacteriaceae</taxon>
        <taxon>Pseudaminobacter</taxon>
    </lineage>
</organism>
<dbReference type="InterPro" id="IPR019953">
    <property type="entry name" value="OHR"/>
</dbReference>
<comment type="similarity">
    <text evidence="1">Belongs to the OsmC/Ohr family.</text>
</comment>
<dbReference type="InterPro" id="IPR036102">
    <property type="entry name" value="OsmC/Ohrsf"/>
</dbReference>
<dbReference type="InterPro" id="IPR003718">
    <property type="entry name" value="OsmC/Ohr_fam"/>
</dbReference>
<dbReference type="InterPro" id="IPR015946">
    <property type="entry name" value="KH_dom-like_a/b"/>
</dbReference>
<dbReference type="GO" id="GO:0006979">
    <property type="term" value="P:response to oxidative stress"/>
    <property type="evidence" value="ECO:0007669"/>
    <property type="project" value="InterPro"/>
</dbReference>
<evidence type="ECO:0000313" key="2">
    <source>
        <dbReference type="EMBL" id="MBS3648473.1"/>
    </source>
</evidence>
<dbReference type="AlphaFoldDB" id="A0A942DZN9"/>
<dbReference type="EMBL" id="JAGWCR010000003">
    <property type="protein sequence ID" value="MBS3648473.1"/>
    <property type="molecule type" value="Genomic_DNA"/>
</dbReference>
<dbReference type="Proteomes" id="UP000680348">
    <property type="component" value="Unassembled WGS sequence"/>
</dbReference>
<evidence type="ECO:0000256" key="1">
    <source>
        <dbReference type="ARBA" id="ARBA00007378"/>
    </source>
</evidence>
<evidence type="ECO:0000313" key="3">
    <source>
        <dbReference type="Proteomes" id="UP000680348"/>
    </source>
</evidence>
<dbReference type="Gene3D" id="2.20.25.10">
    <property type="match status" value="1"/>
</dbReference>
<dbReference type="Gene3D" id="3.30.300.20">
    <property type="match status" value="1"/>
</dbReference>
<dbReference type="NCBIfam" id="TIGR03561">
    <property type="entry name" value="organ_hyd_perox"/>
    <property type="match status" value="1"/>
</dbReference>
<dbReference type="Pfam" id="PF02566">
    <property type="entry name" value="OsmC"/>
    <property type="match status" value="1"/>
</dbReference>
<reference evidence="2" key="1">
    <citation type="submission" date="2021-04" db="EMBL/GenBank/DDBJ databases">
        <title>Pseudaminobacter soli sp. nov., isolated from paddy soil contaminated by heavy metals.</title>
        <authorList>
            <person name="Zhang K."/>
        </authorList>
    </citation>
    <scope>NUCLEOTIDE SEQUENCE</scope>
    <source>
        <strain evidence="2">19-2017</strain>
    </source>
</reference>
<keyword evidence="3" id="KW-1185">Reference proteome</keyword>
<dbReference type="PANTHER" id="PTHR33797">
    <property type="entry name" value="ORGANIC HYDROPEROXIDE RESISTANCE PROTEIN-LIKE"/>
    <property type="match status" value="1"/>
</dbReference>
<dbReference type="RefSeq" id="WP_188254177.1">
    <property type="nucleotide sequence ID" value="NZ_JABVCF010000003.1"/>
</dbReference>